<accession>A0A8S5L7I3</accession>
<proteinExistence type="predicted"/>
<evidence type="ECO:0000313" key="1">
    <source>
        <dbReference type="EMBL" id="DAD65722.1"/>
    </source>
</evidence>
<name>A0A8S5L7I3_9CAUD</name>
<dbReference type="Pfam" id="PF05521">
    <property type="entry name" value="Phage_HCP"/>
    <property type="match status" value="1"/>
</dbReference>
<dbReference type="Gene3D" id="2.40.10.270">
    <property type="entry name" value="Bacteriophage SPP1 head-tail adaptor protein"/>
    <property type="match status" value="1"/>
</dbReference>
<protein>
    <submittedName>
        <fullName evidence="1">Head tail adaptor</fullName>
    </submittedName>
</protein>
<dbReference type="InterPro" id="IPR038666">
    <property type="entry name" value="SSP1_head-tail_sf"/>
</dbReference>
<dbReference type="EMBL" id="BK014648">
    <property type="protein sequence ID" value="DAD65722.1"/>
    <property type="molecule type" value="Genomic_DNA"/>
</dbReference>
<reference evidence="1" key="1">
    <citation type="journal article" date="2021" name="Proc. Natl. Acad. Sci. U.S.A.">
        <title>A Catalog of Tens of Thousands of Viruses from Human Metagenomes Reveals Hidden Associations with Chronic Diseases.</title>
        <authorList>
            <person name="Tisza M.J."/>
            <person name="Buck C.B."/>
        </authorList>
    </citation>
    <scope>NUCLEOTIDE SEQUENCE</scope>
    <source>
        <strain evidence="1">CtNiB4</strain>
    </source>
</reference>
<dbReference type="NCBIfam" id="TIGR01563">
    <property type="entry name" value="gp16_SPP1"/>
    <property type="match status" value="1"/>
</dbReference>
<organism evidence="1">
    <name type="scientific">Siphoviridae sp. ctNiB4</name>
    <dbReference type="NCBI Taxonomy" id="2823575"/>
    <lineage>
        <taxon>Viruses</taxon>
        <taxon>Duplodnaviria</taxon>
        <taxon>Heunggongvirae</taxon>
        <taxon>Uroviricota</taxon>
        <taxon>Caudoviricetes</taxon>
    </lineage>
</organism>
<dbReference type="InterPro" id="IPR008767">
    <property type="entry name" value="Phage_SPP1_head-tail_adaptor"/>
</dbReference>
<sequence length="107" mass="12634">MMPREVISFQRAKVVRSDSGQRVKNWEDVPVLTDIPAERRKRKISNDVTLNAKEEFIELGITFWVRYDESITDDLRILYNGKIYKILDIDRKFHDNSCLITCTKVND</sequence>